<name>A0A0U2VAI6_9GAMM</name>
<evidence type="ECO:0000313" key="4">
    <source>
        <dbReference type="Proteomes" id="UP000065261"/>
    </source>
</evidence>
<sequence>MSNAIIDPHVHFFNLLEGQYTWLQGANPPPWPNLDKIKQPISAAQLMQDCDFKLAGLVHIEAGFDNSAPINELNWLTKHLAGITYKAVSFAQIDQSNQLFSHALSNLTHPSLAGIRDITQGDDAKRLLSSNCYNNFETLQQLKLHFEAQFKLENHIIVKQIAQYAKQFPQLLIVLNHAGLPYNLPAWQQGIKLLAKYHNIVIKFSGFELLKLNSEQQAQCFNIILQHFGEQRIMFASNFPVCQINTQYNDLWQAHFNLCSNQALWQQLSYKNAKHFYQL</sequence>
<dbReference type="PANTHER" id="PTHR43569:SF2">
    <property type="entry name" value="AMIDOHYDROLASE-RELATED DOMAIN-CONTAINING PROTEIN"/>
    <property type="match status" value="1"/>
</dbReference>
<evidence type="ECO:0000259" key="2">
    <source>
        <dbReference type="Pfam" id="PF04909"/>
    </source>
</evidence>
<dbReference type="Proteomes" id="UP000065261">
    <property type="component" value="Chromosome I"/>
</dbReference>
<dbReference type="Pfam" id="PF04909">
    <property type="entry name" value="Amidohydro_2"/>
    <property type="match status" value="1"/>
</dbReference>
<organism evidence="3">
    <name type="scientific">Pseudoalteromonas translucida KMM 520</name>
    <dbReference type="NCBI Taxonomy" id="1315283"/>
    <lineage>
        <taxon>Bacteria</taxon>
        <taxon>Pseudomonadati</taxon>
        <taxon>Pseudomonadota</taxon>
        <taxon>Gammaproteobacteria</taxon>
        <taxon>Alteromonadales</taxon>
        <taxon>Pseudoalteromonadaceae</taxon>
        <taxon>Pseudoalteromonas</taxon>
    </lineage>
</organism>
<dbReference type="AlphaFoldDB" id="A0A0U2VAI6"/>
<protein>
    <recommendedName>
        <fullName evidence="2">Amidohydrolase-related domain-containing protein</fullName>
    </recommendedName>
</protein>
<dbReference type="OrthoDB" id="9787654at2"/>
<dbReference type="PATRIC" id="fig|1315283.4.peg.274"/>
<feature type="domain" description="Amidohydrolase-related" evidence="2">
    <location>
        <begin position="6"/>
        <end position="278"/>
    </location>
</feature>
<dbReference type="GO" id="GO:0016787">
    <property type="term" value="F:hydrolase activity"/>
    <property type="evidence" value="ECO:0007669"/>
    <property type="project" value="InterPro"/>
</dbReference>
<evidence type="ECO:0000313" key="3">
    <source>
        <dbReference type="EMBL" id="ALS31680.1"/>
    </source>
</evidence>
<dbReference type="EMBL" id="CP011034">
    <property type="protein sequence ID" value="ALS31680.1"/>
    <property type="molecule type" value="Genomic_DNA"/>
</dbReference>
<comment type="similarity">
    <text evidence="1">Belongs to the metallo-dependent hydrolases superfamily.</text>
</comment>
<evidence type="ECO:0000256" key="1">
    <source>
        <dbReference type="ARBA" id="ARBA00038310"/>
    </source>
</evidence>
<reference evidence="3 4" key="1">
    <citation type="submission" date="2015-03" db="EMBL/GenBank/DDBJ databases">
        <authorList>
            <person name="Murphy D."/>
        </authorList>
    </citation>
    <scope>NUCLEOTIDE SEQUENCE [LARGE SCALE GENOMIC DNA]</scope>
    <source>
        <strain evidence="3 4">KMM 520</strain>
    </source>
</reference>
<dbReference type="InterPro" id="IPR032466">
    <property type="entry name" value="Metal_Hydrolase"/>
</dbReference>
<gene>
    <name evidence="3" type="ORF">PTRA_a0308</name>
</gene>
<dbReference type="PANTHER" id="PTHR43569">
    <property type="entry name" value="AMIDOHYDROLASE"/>
    <property type="match status" value="1"/>
</dbReference>
<dbReference type="InterPro" id="IPR006680">
    <property type="entry name" value="Amidohydro-rel"/>
</dbReference>
<dbReference type="RefSeq" id="WP_058372408.1">
    <property type="nucleotide sequence ID" value="NZ_CP011034.1"/>
</dbReference>
<dbReference type="KEGG" id="ptn:PTRA_a0308"/>
<accession>A0A0U2VAI6</accession>
<dbReference type="Gene3D" id="3.20.20.140">
    <property type="entry name" value="Metal-dependent hydrolases"/>
    <property type="match status" value="1"/>
</dbReference>
<dbReference type="SUPFAM" id="SSF51556">
    <property type="entry name" value="Metallo-dependent hydrolases"/>
    <property type="match status" value="1"/>
</dbReference>
<dbReference type="InterPro" id="IPR052350">
    <property type="entry name" value="Metallo-dep_Lactonases"/>
</dbReference>
<proteinExistence type="inferred from homology"/>